<reference evidence="5" key="1">
    <citation type="submission" date="2021-02" db="EMBL/GenBank/DDBJ databases">
        <authorList>
            <person name="Dougan E. K."/>
            <person name="Rhodes N."/>
            <person name="Thang M."/>
            <person name="Chan C."/>
        </authorList>
    </citation>
    <scope>NUCLEOTIDE SEQUENCE</scope>
</reference>
<evidence type="ECO:0000256" key="2">
    <source>
        <dbReference type="ARBA" id="ARBA00006330"/>
    </source>
</evidence>
<dbReference type="CDD" id="cd01627">
    <property type="entry name" value="HAD_TPP"/>
    <property type="match status" value="1"/>
</dbReference>
<dbReference type="InterPro" id="IPR006379">
    <property type="entry name" value="HAD-SF_hydro_IIB"/>
</dbReference>
<dbReference type="UniPathway" id="UPA00299"/>
<name>A0A813EF18_POLGL</name>
<dbReference type="InterPro" id="IPR003337">
    <property type="entry name" value="Trehalose_PPase"/>
</dbReference>
<dbReference type="InterPro" id="IPR023214">
    <property type="entry name" value="HAD_sf"/>
</dbReference>
<dbReference type="InterPro" id="IPR036412">
    <property type="entry name" value="HAD-like_sf"/>
</dbReference>
<accession>A0A813EF18</accession>
<comment type="cofactor">
    <cofactor evidence="3">
        <name>a divalent metal cation</name>
        <dbReference type="ChEBI" id="CHEBI:60240"/>
    </cofactor>
</comment>
<comment type="function">
    <text evidence="3">Removes the phosphate from trehalose 6-phosphate to produce free trehalose.</text>
</comment>
<dbReference type="PANTHER" id="PTHR10788">
    <property type="entry name" value="TREHALOSE-6-PHOSPHATE SYNTHASE"/>
    <property type="match status" value="1"/>
</dbReference>
<feature type="compositionally biased region" description="Acidic residues" evidence="4">
    <location>
        <begin position="292"/>
        <end position="315"/>
    </location>
</feature>
<dbReference type="InterPro" id="IPR001830">
    <property type="entry name" value="Glyco_trans_20"/>
</dbReference>
<comment type="similarity">
    <text evidence="3">Belongs to the trehalose phosphatase family.</text>
</comment>
<dbReference type="AlphaFoldDB" id="A0A813EF18"/>
<evidence type="ECO:0000256" key="1">
    <source>
        <dbReference type="ARBA" id="ARBA00005409"/>
    </source>
</evidence>
<comment type="similarity">
    <text evidence="2">In the C-terminal section; belongs to the trehalose phosphatase family.</text>
</comment>
<evidence type="ECO:0000313" key="5">
    <source>
        <dbReference type="EMBL" id="CAE8596246.1"/>
    </source>
</evidence>
<dbReference type="GO" id="GO:0004805">
    <property type="term" value="F:trehalose-phosphatase activity"/>
    <property type="evidence" value="ECO:0007669"/>
    <property type="project" value="UniProtKB-EC"/>
</dbReference>
<keyword evidence="6" id="KW-1185">Reference proteome</keyword>
<comment type="catalytic activity">
    <reaction evidence="3">
        <text>alpha,alpha-trehalose 6-phosphate + H2O = alpha,alpha-trehalose + phosphate</text>
        <dbReference type="Rhea" id="RHEA:23420"/>
        <dbReference type="ChEBI" id="CHEBI:15377"/>
        <dbReference type="ChEBI" id="CHEBI:16551"/>
        <dbReference type="ChEBI" id="CHEBI:43474"/>
        <dbReference type="ChEBI" id="CHEBI:58429"/>
        <dbReference type="EC" id="3.1.3.12"/>
    </reaction>
</comment>
<dbReference type="PANTHER" id="PTHR10788:SF106">
    <property type="entry name" value="BCDNA.GH08860"/>
    <property type="match status" value="1"/>
</dbReference>
<gene>
    <name evidence="5" type="ORF">PGLA1383_LOCUS14712</name>
</gene>
<comment type="caution">
    <text evidence="5">The sequence shown here is derived from an EMBL/GenBank/DDBJ whole genome shotgun (WGS) entry which is preliminary data.</text>
</comment>
<evidence type="ECO:0000313" key="6">
    <source>
        <dbReference type="Proteomes" id="UP000654075"/>
    </source>
</evidence>
<sequence length="315" mass="35731">MQMLRDSVACMFFSSTPGTKALFLDYDGTLREFEKRPEAAVPSEEAHEIFHLLNSREDLKVFIVSGRNKEFLEDQFRAYNSFTLIAEHGFTKRGPDTGHKWRPFNPFTDTEWMVKVRIILEFFTRCTPGSHIEEKHSAIVWHYRECDEEYGQFKAKELMHQLATSLGNMPCQISQGSKIVEVASLSVKKGLVVRAAITQQETQSEPFAEVLVMGDDRTDESMFLDAPQGAWTVKVGPGETSAKHRLKGPAEVRRFLRIIADQKLPSTAMSPVSPSSKTPKFFSMDGRKENVSQEDDDADDDPLDCLPETEEPNQM</sequence>
<feature type="region of interest" description="Disordered" evidence="4">
    <location>
        <begin position="266"/>
        <end position="315"/>
    </location>
</feature>
<dbReference type="NCBIfam" id="TIGR00685">
    <property type="entry name" value="T6PP"/>
    <property type="match status" value="1"/>
</dbReference>
<proteinExistence type="inferred from homology"/>
<protein>
    <recommendedName>
        <fullName evidence="3">Trehalose 6-phosphate phosphatase</fullName>
        <ecNumber evidence="3">3.1.3.12</ecNumber>
    </recommendedName>
</protein>
<keyword evidence="3" id="KW-0378">Hydrolase</keyword>
<comment type="pathway">
    <text evidence="3">Glycan biosynthesis; trehalose biosynthesis.</text>
</comment>
<dbReference type="NCBIfam" id="TIGR01484">
    <property type="entry name" value="HAD-SF-IIB"/>
    <property type="match status" value="1"/>
</dbReference>
<dbReference type="OrthoDB" id="411629at2759"/>
<dbReference type="EC" id="3.1.3.12" evidence="3"/>
<dbReference type="Proteomes" id="UP000654075">
    <property type="component" value="Unassembled WGS sequence"/>
</dbReference>
<evidence type="ECO:0000256" key="4">
    <source>
        <dbReference type="SAM" id="MobiDB-lite"/>
    </source>
</evidence>
<dbReference type="SUPFAM" id="SSF56784">
    <property type="entry name" value="HAD-like"/>
    <property type="match status" value="1"/>
</dbReference>
<dbReference type="Gene3D" id="3.40.50.1000">
    <property type="entry name" value="HAD superfamily/HAD-like"/>
    <property type="match status" value="1"/>
</dbReference>
<dbReference type="Pfam" id="PF02358">
    <property type="entry name" value="Trehalose_PPase"/>
    <property type="match status" value="1"/>
</dbReference>
<dbReference type="GO" id="GO:0003825">
    <property type="term" value="F:alpha,alpha-trehalose-phosphate synthase (UDP-forming) activity"/>
    <property type="evidence" value="ECO:0007669"/>
    <property type="project" value="TreeGrafter"/>
</dbReference>
<dbReference type="Gene3D" id="3.30.70.1020">
    <property type="entry name" value="Trehalose-6-phosphate phosphatase related protein, domain 2"/>
    <property type="match status" value="1"/>
</dbReference>
<organism evidence="5 6">
    <name type="scientific">Polarella glacialis</name>
    <name type="common">Dinoflagellate</name>
    <dbReference type="NCBI Taxonomy" id="89957"/>
    <lineage>
        <taxon>Eukaryota</taxon>
        <taxon>Sar</taxon>
        <taxon>Alveolata</taxon>
        <taxon>Dinophyceae</taxon>
        <taxon>Suessiales</taxon>
        <taxon>Suessiaceae</taxon>
        <taxon>Polarella</taxon>
    </lineage>
</organism>
<dbReference type="EMBL" id="CAJNNV010008435">
    <property type="protein sequence ID" value="CAE8596246.1"/>
    <property type="molecule type" value="Genomic_DNA"/>
</dbReference>
<evidence type="ECO:0000256" key="3">
    <source>
        <dbReference type="RuleBase" id="RU361117"/>
    </source>
</evidence>
<dbReference type="GO" id="GO:0005992">
    <property type="term" value="P:trehalose biosynthetic process"/>
    <property type="evidence" value="ECO:0007669"/>
    <property type="project" value="UniProtKB-UniPathway"/>
</dbReference>
<comment type="similarity">
    <text evidence="1">In the N-terminal section; belongs to the glycosyltransferase 20 family.</text>
</comment>
<feature type="compositionally biased region" description="Polar residues" evidence="4">
    <location>
        <begin position="266"/>
        <end position="278"/>
    </location>
</feature>